<dbReference type="GO" id="GO:1901981">
    <property type="term" value="F:phosphatidylinositol phosphate binding"/>
    <property type="evidence" value="ECO:0007669"/>
    <property type="project" value="TreeGrafter"/>
</dbReference>
<dbReference type="InterPro" id="IPR043544">
    <property type="entry name" value="SNX10/11"/>
</dbReference>
<accession>A0A3B3R1H5</accession>
<evidence type="ECO:0000256" key="10">
    <source>
        <dbReference type="ARBA" id="ARBA00029433"/>
    </source>
</evidence>
<evidence type="ECO:0000256" key="3">
    <source>
        <dbReference type="ARBA" id="ARBA00010883"/>
    </source>
</evidence>
<dbReference type="GeneTree" id="ENSGT00940000156007"/>
<dbReference type="PANTHER" id="PTHR46209:SF2">
    <property type="entry name" value="SORTING NEXIN-10"/>
    <property type="match status" value="1"/>
</dbReference>
<keyword evidence="8" id="KW-0446">Lipid-binding</keyword>
<keyword evidence="4" id="KW-0813">Transport</keyword>
<evidence type="ECO:0000256" key="2">
    <source>
        <dbReference type="ARBA" id="ARBA00004496"/>
    </source>
</evidence>
<feature type="region of interest" description="Disordered" evidence="11">
    <location>
        <begin position="196"/>
        <end position="225"/>
    </location>
</feature>
<dbReference type="SMART" id="SM00312">
    <property type="entry name" value="PX"/>
    <property type="match status" value="1"/>
</dbReference>
<protein>
    <submittedName>
        <fullName evidence="13">Sorting nexin 10a</fullName>
    </submittedName>
</protein>
<dbReference type="Gene3D" id="3.30.1520.10">
    <property type="entry name" value="Phox-like domain"/>
    <property type="match status" value="1"/>
</dbReference>
<evidence type="ECO:0000256" key="9">
    <source>
        <dbReference type="ARBA" id="ARBA00023136"/>
    </source>
</evidence>
<organism evidence="13 14">
    <name type="scientific">Paramormyrops kingsleyae</name>
    <dbReference type="NCBI Taxonomy" id="1676925"/>
    <lineage>
        <taxon>Eukaryota</taxon>
        <taxon>Metazoa</taxon>
        <taxon>Chordata</taxon>
        <taxon>Craniata</taxon>
        <taxon>Vertebrata</taxon>
        <taxon>Euteleostomi</taxon>
        <taxon>Actinopterygii</taxon>
        <taxon>Neopterygii</taxon>
        <taxon>Teleostei</taxon>
        <taxon>Osteoglossocephala</taxon>
        <taxon>Osteoglossomorpha</taxon>
        <taxon>Osteoglossiformes</taxon>
        <taxon>Mormyridae</taxon>
        <taxon>Paramormyrops</taxon>
    </lineage>
</organism>
<sequence length="225" mass="25704">MDDGLTKKEEFVSVWVRDPRIQKDDYWHTHLDYEICLHTNSMCFRRKISCVRRRYREFVWLRQRLQDNTFLIELPKLPPRNPFFSQSNSFHINKRMKKLQQFLEELLDIPLLLSDSCLHLFLQSELSVSKIEACASGLTRYSVAEAIQRCGPQSRFPSQEALCPSQEALCPSQEALCPSQEALCPPGTVRFTLDLDSTSSSCTGTGSDPGTPEGNEMPQDDSPPS</sequence>
<evidence type="ECO:0000256" key="1">
    <source>
        <dbReference type="ARBA" id="ARBA00004177"/>
    </source>
</evidence>
<evidence type="ECO:0000313" key="14">
    <source>
        <dbReference type="Proteomes" id="UP000261540"/>
    </source>
</evidence>
<keyword evidence="14" id="KW-1185">Reference proteome</keyword>
<evidence type="ECO:0000256" key="5">
    <source>
        <dbReference type="ARBA" id="ARBA00022490"/>
    </source>
</evidence>
<dbReference type="CDD" id="cd06898">
    <property type="entry name" value="PX_SNX10"/>
    <property type="match status" value="1"/>
</dbReference>
<keyword evidence="9" id="KW-0472">Membrane</keyword>
<dbReference type="STRING" id="1676925.ENSPKIP00000012607"/>
<keyword evidence="7" id="KW-0653">Protein transport</keyword>
<dbReference type="Ensembl" id="ENSPKIT00000037006.1">
    <property type="protein sequence ID" value="ENSPKIP00000012607.1"/>
    <property type="gene ID" value="ENSPKIG00000000346.1"/>
</dbReference>
<evidence type="ECO:0000256" key="6">
    <source>
        <dbReference type="ARBA" id="ARBA00022753"/>
    </source>
</evidence>
<dbReference type="GO" id="GO:0006886">
    <property type="term" value="P:intracellular protein transport"/>
    <property type="evidence" value="ECO:0007669"/>
    <property type="project" value="InterPro"/>
</dbReference>
<dbReference type="GO" id="GO:0060271">
    <property type="term" value="P:cilium assembly"/>
    <property type="evidence" value="ECO:0007669"/>
    <property type="project" value="Ensembl"/>
</dbReference>
<dbReference type="Pfam" id="PF00787">
    <property type="entry name" value="PX"/>
    <property type="match status" value="1"/>
</dbReference>
<dbReference type="SUPFAM" id="SSF64268">
    <property type="entry name" value="PX domain"/>
    <property type="match status" value="1"/>
</dbReference>
<evidence type="ECO:0000256" key="4">
    <source>
        <dbReference type="ARBA" id="ARBA00022448"/>
    </source>
</evidence>
<evidence type="ECO:0000256" key="7">
    <source>
        <dbReference type="ARBA" id="ARBA00022927"/>
    </source>
</evidence>
<name>A0A3B3R1H5_9TELE</name>
<feature type="domain" description="PX" evidence="12">
    <location>
        <begin position="11"/>
        <end position="128"/>
    </location>
</feature>
<dbReference type="KEGG" id="pki:111846903"/>
<dbReference type="PROSITE" id="PS50195">
    <property type="entry name" value="PX"/>
    <property type="match status" value="1"/>
</dbReference>
<reference evidence="13" key="1">
    <citation type="submission" date="2025-08" db="UniProtKB">
        <authorList>
            <consortium name="Ensembl"/>
        </authorList>
    </citation>
    <scope>IDENTIFICATION</scope>
</reference>
<dbReference type="PANTHER" id="PTHR46209">
    <property type="entry name" value="PX DOMAIN-CONTAINING PROTEIN"/>
    <property type="match status" value="1"/>
</dbReference>
<dbReference type="GO" id="GO:0070986">
    <property type="term" value="P:left/right axis specification"/>
    <property type="evidence" value="ECO:0007669"/>
    <property type="project" value="Ensembl"/>
</dbReference>
<evidence type="ECO:0000256" key="8">
    <source>
        <dbReference type="ARBA" id="ARBA00023121"/>
    </source>
</evidence>
<dbReference type="GO" id="GO:0001947">
    <property type="term" value="P:heart looping"/>
    <property type="evidence" value="ECO:0007669"/>
    <property type="project" value="Ensembl"/>
</dbReference>
<dbReference type="GO" id="GO:0005768">
    <property type="term" value="C:endosome"/>
    <property type="evidence" value="ECO:0007669"/>
    <property type="project" value="UniProtKB-SubCell"/>
</dbReference>
<dbReference type="InterPro" id="IPR036871">
    <property type="entry name" value="PX_dom_sf"/>
</dbReference>
<dbReference type="OrthoDB" id="5227681at2759"/>
<dbReference type="GO" id="GO:0016050">
    <property type="term" value="P:vesicle organization"/>
    <property type="evidence" value="ECO:0007669"/>
    <property type="project" value="TreeGrafter"/>
</dbReference>
<evidence type="ECO:0000313" key="13">
    <source>
        <dbReference type="Ensembl" id="ENSPKIP00000012607.1"/>
    </source>
</evidence>
<keyword evidence="5" id="KW-0963">Cytoplasm</keyword>
<comment type="similarity">
    <text evidence="3">Belongs to the sorting nexin family.</text>
</comment>
<dbReference type="InterPro" id="IPR001683">
    <property type="entry name" value="PX_dom"/>
</dbReference>
<feature type="compositionally biased region" description="Low complexity" evidence="11">
    <location>
        <begin position="196"/>
        <end position="212"/>
    </location>
</feature>
<evidence type="ECO:0000256" key="11">
    <source>
        <dbReference type="SAM" id="MobiDB-lite"/>
    </source>
</evidence>
<dbReference type="GO" id="GO:0070121">
    <property type="term" value="P:Kupffer's vesicle development"/>
    <property type="evidence" value="ECO:0007669"/>
    <property type="project" value="Ensembl"/>
</dbReference>
<proteinExistence type="inferred from homology"/>
<dbReference type="AlphaFoldDB" id="A0A3B3R1H5"/>
<reference evidence="13" key="2">
    <citation type="submission" date="2025-09" db="UniProtKB">
        <authorList>
            <consortium name="Ensembl"/>
        </authorList>
    </citation>
    <scope>IDENTIFICATION</scope>
</reference>
<comment type="subcellular location">
    <subcellularLocation>
        <location evidence="2">Cytoplasm</location>
    </subcellularLocation>
    <subcellularLocation>
        <location evidence="10">Endomembrane system</location>
        <topology evidence="10">Peripheral membrane protein</topology>
        <orientation evidence="10">Cytoplasmic side</orientation>
    </subcellularLocation>
    <subcellularLocation>
        <location evidence="1">Endosome</location>
    </subcellularLocation>
</comment>
<evidence type="ECO:0000259" key="12">
    <source>
        <dbReference type="PROSITE" id="PS50195"/>
    </source>
</evidence>
<keyword evidence="6" id="KW-0967">Endosome</keyword>
<dbReference type="Proteomes" id="UP000261540">
    <property type="component" value="Unplaced"/>
</dbReference>